<dbReference type="AlphaFoldDB" id="A0A540KCC9"/>
<protein>
    <recommendedName>
        <fullName evidence="6">BAHD acyltransferase</fullName>
    </recommendedName>
</protein>
<evidence type="ECO:0000313" key="4">
    <source>
        <dbReference type="EMBL" id="TQD71884.1"/>
    </source>
</evidence>
<evidence type="ECO:0008006" key="6">
    <source>
        <dbReference type="Google" id="ProtNLM"/>
    </source>
</evidence>
<reference evidence="4 5" key="1">
    <citation type="journal article" date="2019" name="G3 (Bethesda)">
        <title>Sequencing of a Wild Apple (Malus baccata) Genome Unravels the Differences Between Cultivated and Wild Apple Species Regarding Disease Resistance and Cold Tolerance.</title>
        <authorList>
            <person name="Chen X."/>
        </authorList>
    </citation>
    <scope>NUCLEOTIDE SEQUENCE [LARGE SCALE GENOMIC DNA]</scope>
    <source>
        <strain evidence="5">cv. Shandingzi</strain>
        <tissue evidence="4">Leaves</tissue>
    </source>
</reference>
<proteinExistence type="inferred from homology"/>
<dbReference type="Gene3D" id="3.30.559.10">
    <property type="entry name" value="Chloramphenicol acetyltransferase-like domain"/>
    <property type="match status" value="2"/>
</dbReference>
<dbReference type="STRING" id="106549.A0A540KCC9"/>
<keyword evidence="3" id="KW-0012">Acyltransferase</keyword>
<dbReference type="Proteomes" id="UP000315295">
    <property type="component" value="Unassembled WGS sequence"/>
</dbReference>
<keyword evidence="2" id="KW-0808">Transferase</keyword>
<dbReference type="PANTHER" id="PTHR31623">
    <property type="entry name" value="F21J9.9"/>
    <property type="match status" value="1"/>
</dbReference>
<sequence>MYGDSVCLYMKLGGVCHETQVWREKMGSEMKIQVIYKDTIRPSLPTPHHLRNLSLSVFDQLFPDIYVPLLLFYPNDNNKYFEGKHSLVAERSKLLKKSLSEALTRFYPYAGNFQHNASICCNDHGAAYVEARVNCPMSKILNKPELVILKQLLPTVLDSSQADTCYLLLVKANFFECGGLAIGVGSSHKVADAYTLSKFTSCWAAIARGSNTITDHIELPDKFGVAASLFPQVHFLSSLQPALEFPQEKCITKRFVFDASKIAALKSKADSATVENPTCVEVVSALIWKCAMEASRSNLGVVRPSELSQFVNIRKILVSPLAENLLGNLVGLCVAKTEASEVDDVQSLVTKFRKEMEEFKVRYGNGISGEEACEFYKEYGHLMKRDVDNYNCSSWCRFPFYEVDFGWGKPLWVPHIGGLKNLILLMDTRDGEGIEASLTLKEEDMAKLESNKELLSYASVNPPVI</sequence>
<dbReference type="Pfam" id="PF02458">
    <property type="entry name" value="Transferase"/>
    <property type="match status" value="1"/>
</dbReference>
<name>A0A540KCC9_MALBA</name>
<evidence type="ECO:0000256" key="1">
    <source>
        <dbReference type="ARBA" id="ARBA00009861"/>
    </source>
</evidence>
<evidence type="ECO:0000313" key="5">
    <source>
        <dbReference type="Proteomes" id="UP000315295"/>
    </source>
</evidence>
<dbReference type="InterPro" id="IPR023213">
    <property type="entry name" value="CAT-like_dom_sf"/>
</dbReference>
<dbReference type="PANTHER" id="PTHR31623:SF122">
    <property type="entry name" value="HXXXD-TYPE ACYL-TRANSFERASE FAMILY PROTEIN"/>
    <property type="match status" value="1"/>
</dbReference>
<dbReference type="GO" id="GO:0016746">
    <property type="term" value="F:acyltransferase activity"/>
    <property type="evidence" value="ECO:0007669"/>
    <property type="project" value="UniProtKB-KW"/>
</dbReference>
<gene>
    <name evidence="4" type="ORF">C1H46_042592</name>
</gene>
<evidence type="ECO:0000256" key="2">
    <source>
        <dbReference type="ARBA" id="ARBA00022679"/>
    </source>
</evidence>
<comment type="caution">
    <text evidence="4">The sequence shown here is derived from an EMBL/GenBank/DDBJ whole genome shotgun (WGS) entry which is preliminary data.</text>
</comment>
<comment type="similarity">
    <text evidence="1">Belongs to the plant acyltransferase family.</text>
</comment>
<dbReference type="EMBL" id="VIEB01001479">
    <property type="protein sequence ID" value="TQD71884.1"/>
    <property type="molecule type" value="Genomic_DNA"/>
</dbReference>
<evidence type="ECO:0000256" key="3">
    <source>
        <dbReference type="ARBA" id="ARBA00023315"/>
    </source>
</evidence>
<accession>A0A540KCC9</accession>
<organism evidence="4 5">
    <name type="scientific">Malus baccata</name>
    <name type="common">Siberian crab apple</name>
    <name type="synonym">Pyrus baccata</name>
    <dbReference type="NCBI Taxonomy" id="106549"/>
    <lineage>
        <taxon>Eukaryota</taxon>
        <taxon>Viridiplantae</taxon>
        <taxon>Streptophyta</taxon>
        <taxon>Embryophyta</taxon>
        <taxon>Tracheophyta</taxon>
        <taxon>Spermatophyta</taxon>
        <taxon>Magnoliopsida</taxon>
        <taxon>eudicotyledons</taxon>
        <taxon>Gunneridae</taxon>
        <taxon>Pentapetalae</taxon>
        <taxon>rosids</taxon>
        <taxon>fabids</taxon>
        <taxon>Rosales</taxon>
        <taxon>Rosaceae</taxon>
        <taxon>Amygdaloideae</taxon>
        <taxon>Maleae</taxon>
        <taxon>Malus</taxon>
    </lineage>
</organism>
<keyword evidence="5" id="KW-1185">Reference proteome</keyword>